<sequence>MNRQALRIAREVADDTGTLMAGNICNSTVYQTGDKESIEKTKAMFKGPIAAVPVPYRTTTKQPTFFSVTVPGTDVRAFPLNLPSCLSTREEINIFAKEAKELGAQYVGLCCGNSSHQLRIIAEVYGKHAPASDYAPEMEKHLIFGDQSKFPDYYAKDRRSKVTTVFEENN</sequence>
<comment type="pathway">
    <text evidence="1">Amino-acid biosynthesis; L-methionine biosynthesis via de novo pathway.</text>
</comment>
<dbReference type="SUPFAM" id="SSF82282">
    <property type="entry name" value="Homocysteine S-methyltransferase"/>
    <property type="match status" value="1"/>
</dbReference>
<dbReference type="InterPro" id="IPR036589">
    <property type="entry name" value="HCY_dom_sf"/>
</dbReference>
<dbReference type="PANTHER" id="PTHR11103">
    <property type="entry name" value="SLR1189 PROTEIN"/>
    <property type="match status" value="1"/>
</dbReference>
<evidence type="ECO:0000313" key="2">
    <source>
        <dbReference type="EMBL" id="KAJ8321327.1"/>
    </source>
</evidence>
<protein>
    <recommendedName>
        <fullName evidence="4">Hcy-binding domain-containing protein</fullName>
    </recommendedName>
</protein>
<keyword evidence="3" id="KW-1185">Reference proteome</keyword>
<reference evidence="2 3" key="1">
    <citation type="submission" date="2022-12" db="EMBL/GenBank/DDBJ databases">
        <title>Chromosome-level genome of Tegillarca granosa.</title>
        <authorList>
            <person name="Kim J."/>
        </authorList>
    </citation>
    <scope>NUCLEOTIDE SEQUENCE [LARGE SCALE GENOMIC DNA]</scope>
    <source>
        <strain evidence="2">Teg-2019</strain>
        <tissue evidence="2">Adductor muscle</tissue>
    </source>
</reference>
<dbReference type="Gene3D" id="3.20.20.330">
    <property type="entry name" value="Homocysteine-binding-like domain"/>
    <property type="match status" value="1"/>
</dbReference>
<evidence type="ECO:0000313" key="3">
    <source>
        <dbReference type="Proteomes" id="UP001217089"/>
    </source>
</evidence>
<dbReference type="PANTHER" id="PTHR11103:SF18">
    <property type="entry name" value="SLR1189 PROTEIN"/>
    <property type="match status" value="1"/>
</dbReference>
<dbReference type="Proteomes" id="UP001217089">
    <property type="component" value="Unassembled WGS sequence"/>
</dbReference>
<dbReference type="EMBL" id="JARBDR010000107">
    <property type="protein sequence ID" value="KAJ8321327.1"/>
    <property type="molecule type" value="Genomic_DNA"/>
</dbReference>
<organism evidence="2 3">
    <name type="scientific">Tegillarca granosa</name>
    <name type="common">Malaysian cockle</name>
    <name type="synonym">Anadara granosa</name>
    <dbReference type="NCBI Taxonomy" id="220873"/>
    <lineage>
        <taxon>Eukaryota</taxon>
        <taxon>Metazoa</taxon>
        <taxon>Spiralia</taxon>
        <taxon>Lophotrochozoa</taxon>
        <taxon>Mollusca</taxon>
        <taxon>Bivalvia</taxon>
        <taxon>Autobranchia</taxon>
        <taxon>Pteriomorphia</taxon>
        <taxon>Arcoida</taxon>
        <taxon>Arcoidea</taxon>
        <taxon>Arcidae</taxon>
        <taxon>Tegillarca</taxon>
    </lineage>
</organism>
<name>A0ABQ9FZ94_TEGGR</name>
<evidence type="ECO:0008006" key="4">
    <source>
        <dbReference type="Google" id="ProtNLM"/>
    </source>
</evidence>
<comment type="caution">
    <text evidence="2">The sequence shown here is derived from an EMBL/GenBank/DDBJ whole genome shotgun (WGS) entry which is preliminary data.</text>
</comment>
<accession>A0ABQ9FZ94</accession>
<proteinExistence type="predicted"/>
<gene>
    <name evidence="2" type="ORF">KUTeg_001185</name>
</gene>
<evidence type="ECO:0000256" key="1">
    <source>
        <dbReference type="ARBA" id="ARBA00034478"/>
    </source>
</evidence>